<dbReference type="PATRIC" id="fig|28229.3.peg.2521"/>
<dbReference type="SUPFAM" id="SSF53686">
    <property type="entry name" value="Tryptophan synthase beta subunit-like PLP-dependent enzymes"/>
    <property type="match status" value="1"/>
</dbReference>
<dbReference type="Pfam" id="PF00291">
    <property type="entry name" value="PALP"/>
    <property type="match status" value="1"/>
</dbReference>
<evidence type="ECO:0000256" key="3">
    <source>
        <dbReference type="ARBA" id="ARBA00022898"/>
    </source>
</evidence>
<accession>A0A099KRT6</accession>
<dbReference type="InterPro" id="IPR036052">
    <property type="entry name" value="TrpB-like_PALP_sf"/>
</dbReference>
<dbReference type="PANTHER" id="PTHR43780">
    <property type="entry name" value="1-AMINOCYCLOPROPANE-1-CARBOXYLATE DEAMINASE-RELATED"/>
    <property type="match status" value="1"/>
</dbReference>
<reference evidence="7 8" key="1">
    <citation type="submission" date="2014-08" db="EMBL/GenBank/DDBJ databases">
        <title>Genomic and Phenotypic Diversity of Colwellia psychrerythraea strains from Disparate Marine Basins.</title>
        <authorList>
            <person name="Techtmann S.M."/>
            <person name="Stelling S.C."/>
            <person name="Utturkar S.M."/>
            <person name="Alshibli N."/>
            <person name="Harris A."/>
            <person name="Brown S.D."/>
            <person name="Hazen T.C."/>
        </authorList>
    </citation>
    <scope>NUCLEOTIDE SEQUENCE [LARGE SCALE GENOMIC DNA]</scope>
    <source>
        <strain evidence="7 8">GAB14E</strain>
    </source>
</reference>
<evidence type="ECO:0000256" key="2">
    <source>
        <dbReference type="ARBA" id="ARBA00008639"/>
    </source>
</evidence>
<sequence length="319" mass="36338">MFKPLSITHKIHHPIFDKYKVDVQVKRDDLLHNIISGNKWRKLKYNLKQLKDKHCQGALTFGGSYSNHIHAFAYACKQANIPCIGIIRGEERYQNNFTLSWARHWGMQCHFVDRKTYRRRFETEFYTELNELYPRHFIIPEGGSNSLAIPGVAEILTELNSQTDFDTLMTPVGSGGTLAGLISGDSVANSQHHQILGVAVLKQADYLIEEIKQLLTVQGKKHDNWQLLTNFHRGGYGKFSENDSNRIIEFNQQTGVTFEPVYSGKMILALLDLLEQGYFKQGERIILLHTGGLQGLGGMIEQGRLNAEDWPVPPRAPLY</sequence>
<evidence type="ECO:0000313" key="8">
    <source>
        <dbReference type="Proteomes" id="UP000029868"/>
    </source>
</evidence>
<comment type="cofactor">
    <cofactor evidence="1">
        <name>pyridoxal 5'-phosphate</name>
        <dbReference type="ChEBI" id="CHEBI:597326"/>
    </cofactor>
</comment>
<feature type="active site" description="Nucleophile" evidence="4">
    <location>
        <position position="66"/>
    </location>
</feature>
<evidence type="ECO:0000256" key="1">
    <source>
        <dbReference type="ARBA" id="ARBA00001933"/>
    </source>
</evidence>
<comment type="caution">
    <text evidence="7">The sequence shown here is derived from an EMBL/GenBank/DDBJ whole genome shotgun (WGS) entry which is preliminary data.</text>
</comment>
<dbReference type="InterPro" id="IPR001926">
    <property type="entry name" value="TrpB-like_PALP"/>
</dbReference>
<dbReference type="PANTHER" id="PTHR43780:SF2">
    <property type="entry name" value="1-AMINOCYCLOPROPANE-1-CARBOXYLATE DEAMINASE-RELATED"/>
    <property type="match status" value="1"/>
</dbReference>
<dbReference type="Gene3D" id="3.40.50.1100">
    <property type="match status" value="2"/>
</dbReference>
<organism evidence="7 8">
    <name type="scientific">Colwellia psychrerythraea</name>
    <name type="common">Vibrio psychroerythus</name>
    <dbReference type="NCBI Taxonomy" id="28229"/>
    <lineage>
        <taxon>Bacteria</taxon>
        <taxon>Pseudomonadati</taxon>
        <taxon>Pseudomonadota</taxon>
        <taxon>Gammaproteobacteria</taxon>
        <taxon>Alteromonadales</taxon>
        <taxon>Colwelliaceae</taxon>
        <taxon>Colwellia</taxon>
    </lineage>
</organism>
<dbReference type="PIRSF" id="PIRSF006278">
    <property type="entry name" value="ACCD_DCysDesulf"/>
    <property type="match status" value="1"/>
</dbReference>
<protein>
    <submittedName>
        <fullName evidence="7">Pyridoxal-5'-phosphate-dependent protein beta subunit</fullName>
    </submittedName>
</protein>
<keyword evidence="3 5" id="KW-0663">Pyridoxal phosphate</keyword>
<dbReference type="OrthoDB" id="9801249at2"/>
<feature type="domain" description="Tryptophan synthase beta chain-like PALP" evidence="6">
    <location>
        <begin position="16"/>
        <end position="291"/>
    </location>
</feature>
<dbReference type="Proteomes" id="UP000029868">
    <property type="component" value="Unassembled WGS sequence"/>
</dbReference>
<evidence type="ECO:0000256" key="5">
    <source>
        <dbReference type="PIRSR" id="PIRSR006278-2"/>
    </source>
</evidence>
<dbReference type="InterPro" id="IPR027278">
    <property type="entry name" value="ACCD_DCysDesulf"/>
</dbReference>
<dbReference type="GO" id="GO:0019148">
    <property type="term" value="F:D-cysteine desulfhydrase activity"/>
    <property type="evidence" value="ECO:0007669"/>
    <property type="project" value="TreeGrafter"/>
</dbReference>
<evidence type="ECO:0000256" key="4">
    <source>
        <dbReference type="PIRSR" id="PIRSR006278-1"/>
    </source>
</evidence>
<comment type="similarity">
    <text evidence="2">Belongs to the ACC deaminase/D-cysteine desulfhydrase family.</text>
</comment>
<evidence type="ECO:0000259" key="6">
    <source>
        <dbReference type="Pfam" id="PF00291"/>
    </source>
</evidence>
<feature type="modified residue" description="N6-(pyridoxal phosphate)lysine" evidence="5">
    <location>
        <position position="39"/>
    </location>
</feature>
<proteinExistence type="inferred from homology"/>
<dbReference type="EMBL" id="JQEC01000033">
    <property type="protein sequence ID" value="KGJ92378.1"/>
    <property type="molecule type" value="Genomic_DNA"/>
</dbReference>
<evidence type="ECO:0000313" key="7">
    <source>
        <dbReference type="EMBL" id="KGJ92378.1"/>
    </source>
</evidence>
<dbReference type="RefSeq" id="WP_033082541.1">
    <property type="nucleotide sequence ID" value="NZ_JQEC01000033.1"/>
</dbReference>
<gene>
    <name evidence="7" type="ORF">GAB14E_0500</name>
</gene>
<dbReference type="AlphaFoldDB" id="A0A099KRT6"/>
<name>A0A099KRT6_COLPS</name>